<proteinExistence type="predicted"/>
<feature type="region of interest" description="Disordered" evidence="1">
    <location>
        <begin position="1"/>
        <end position="22"/>
    </location>
</feature>
<dbReference type="Proteomes" id="UP001165270">
    <property type="component" value="Unassembled WGS sequence"/>
</dbReference>
<evidence type="ECO:0000313" key="3">
    <source>
        <dbReference type="Proteomes" id="UP001165270"/>
    </source>
</evidence>
<evidence type="ECO:0000313" key="2">
    <source>
        <dbReference type="EMBL" id="MCI3238214.1"/>
    </source>
</evidence>
<accession>A0ABS9X824</accession>
<dbReference type="RefSeq" id="WP_242707830.1">
    <property type="nucleotide sequence ID" value="NZ_JALDAX010000001.1"/>
</dbReference>
<protein>
    <submittedName>
        <fullName evidence="2">Uncharacterized protein</fullName>
    </submittedName>
</protein>
<organism evidence="2 3">
    <name type="scientific">Streptomyces spinosisporus</name>
    <dbReference type="NCBI Taxonomy" id="2927582"/>
    <lineage>
        <taxon>Bacteria</taxon>
        <taxon>Bacillati</taxon>
        <taxon>Actinomycetota</taxon>
        <taxon>Actinomycetes</taxon>
        <taxon>Kitasatosporales</taxon>
        <taxon>Streptomycetaceae</taxon>
        <taxon>Streptomyces</taxon>
    </lineage>
</organism>
<comment type="caution">
    <text evidence="2">The sequence shown here is derived from an EMBL/GenBank/DDBJ whole genome shotgun (WGS) entry which is preliminary data.</text>
</comment>
<sequence length="105" mass="11524">MSDTEFVQRVTSSRKPGPKRDPLRAELREMFPEWSDRTFATYWKGMTAHLDLVARGLITAAYMHELQATAIDRATKPNGAFSVVGYAKACENGAADILAKFGGAS</sequence>
<reference evidence="2" key="1">
    <citation type="submission" date="2022-03" db="EMBL/GenBank/DDBJ databases">
        <title>Streptomyces 7R015 and 7R016 isolated from Barleria lupulina in Thailand.</title>
        <authorList>
            <person name="Kanchanasin P."/>
            <person name="Phongsopitanun W."/>
            <person name="Tanasupawat S."/>
        </authorList>
    </citation>
    <scope>NUCLEOTIDE SEQUENCE</scope>
    <source>
        <strain evidence="2">7R016</strain>
    </source>
</reference>
<name>A0ABS9X824_9ACTN</name>
<dbReference type="EMBL" id="JALDAX010000001">
    <property type="protein sequence ID" value="MCI3238214.1"/>
    <property type="molecule type" value="Genomic_DNA"/>
</dbReference>
<evidence type="ECO:0000256" key="1">
    <source>
        <dbReference type="SAM" id="MobiDB-lite"/>
    </source>
</evidence>
<feature type="compositionally biased region" description="Polar residues" evidence="1">
    <location>
        <begin position="1"/>
        <end position="14"/>
    </location>
</feature>
<gene>
    <name evidence="2" type="ORF">MQN93_00605</name>
</gene>
<keyword evidence="3" id="KW-1185">Reference proteome</keyword>